<dbReference type="InterPro" id="IPR009998">
    <property type="entry name" value="YfaZ"/>
</dbReference>
<dbReference type="GeneID" id="61295601"/>
<dbReference type="HOGENOM" id="CLU_1364937_0_0_6"/>
<dbReference type="EMBL" id="FPLJ01000041">
    <property type="protein sequence ID" value="SGY89271.1"/>
    <property type="molecule type" value="Genomic_DNA"/>
</dbReference>
<dbReference type="PATRIC" id="fig|80854.5.peg.3806"/>
<dbReference type="EMBL" id="FPLD01000052">
    <property type="protein sequence ID" value="SGY97084.1"/>
    <property type="molecule type" value="Genomic_DNA"/>
</dbReference>
<dbReference type="RefSeq" id="WP_244534161.1">
    <property type="nucleotide sequence ID" value="NZ_CAWQZC010000113.1"/>
</dbReference>
<proteinExistence type="predicted"/>
<evidence type="ECO:0000313" key="2">
    <source>
        <dbReference type="EMBL" id="SGY97084.1"/>
    </source>
</evidence>
<organism evidence="2 4">
    <name type="scientific">Moritella viscosa</name>
    <dbReference type="NCBI Taxonomy" id="80854"/>
    <lineage>
        <taxon>Bacteria</taxon>
        <taxon>Pseudomonadati</taxon>
        <taxon>Pseudomonadota</taxon>
        <taxon>Gammaproteobacteria</taxon>
        <taxon>Alteromonadales</taxon>
        <taxon>Moritellaceae</taxon>
        <taxon>Moritella</taxon>
    </lineage>
</organism>
<keyword evidence="3" id="KW-1185">Reference proteome</keyword>
<evidence type="ECO:0000313" key="3">
    <source>
        <dbReference type="Proteomes" id="UP000182660"/>
    </source>
</evidence>
<reference evidence="2 4" key="2">
    <citation type="submission" date="2016-11" db="EMBL/GenBank/DDBJ databases">
        <authorList>
            <person name="Jaros S."/>
            <person name="Januszkiewicz K."/>
            <person name="Wedrychowicz H."/>
        </authorList>
    </citation>
    <scope>NUCLEOTIDE SEQUENCE [LARGE SCALE GENOMIC DNA]</scope>
    <source>
        <strain evidence="2">NVI 5450</strain>
    </source>
</reference>
<sequence>MRKIIRSLSLNVTTTLAIGNNKVSLKKSLVITAGLLVSFSSAASNISLAFNNDNIILGYDLEMKEALKLKGDFLQTIDNGYTLDTGLYAFQDVGSTFFELGAKGMRMDNDNGDGYALAFGGLGGLRLTEEFSLEAEFHFSPEILAFGDTENYTQWIVRADYALMPTAHFFVEYNHTTVEYKKMPNERLTSDILFGLEWVF</sequence>
<dbReference type="SUPFAM" id="SSF56935">
    <property type="entry name" value="Porins"/>
    <property type="match status" value="1"/>
</dbReference>
<reference evidence="1 3" key="1">
    <citation type="submission" date="2016-11" db="EMBL/GenBank/DDBJ databases">
        <authorList>
            <person name="Klemetsen T."/>
        </authorList>
    </citation>
    <scope>NUCLEOTIDE SEQUENCE [LARGE SCALE GENOMIC DNA]</scope>
    <source>
        <strain evidence="1">MT 2528</strain>
    </source>
</reference>
<dbReference type="Proteomes" id="UP000183794">
    <property type="component" value="Unassembled WGS sequence"/>
</dbReference>
<dbReference type="KEGG" id="mvs:MVIS_3596"/>
<dbReference type="Pfam" id="PF07437">
    <property type="entry name" value="YfaZ"/>
    <property type="match status" value="1"/>
</dbReference>
<dbReference type="Proteomes" id="UP000182660">
    <property type="component" value="Unassembled WGS sequence"/>
</dbReference>
<name>A0A090IGY4_9GAMM</name>
<dbReference type="AlphaFoldDB" id="A0A090IGY4"/>
<protein>
    <submittedName>
        <fullName evidence="2">Uncharacterized protein</fullName>
    </submittedName>
</protein>
<gene>
    <name evidence="1" type="ORF">MT2528_1694</name>
    <name evidence="2" type="ORF">NVI5450_1919</name>
</gene>
<evidence type="ECO:0000313" key="1">
    <source>
        <dbReference type="EMBL" id="SGY89271.1"/>
    </source>
</evidence>
<accession>A0A090IGY4</accession>
<evidence type="ECO:0000313" key="4">
    <source>
        <dbReference type="Proteomes" id="UP000183794"/>
    </source>
</evidence>